<dbReference type="AlphaFoldDB" id="A0A6A6NRR0"/>
<sequence length="76" mass="8275">MMSYFVAKILLVVWNNSGGSGECDGSVNSRTNIGYDKSMIKLCMHGGSNLPMLLVTCVFCRPRLTGLGIRSTCGRR</sequence>
<evidence type="ECO:0000256" key="1">
    <source>
        <dbReference type="SAM" id="SignalP"/>
    </source>
</evidence>
<reference evidence="2" key="1">
    <citation type="journal article" date="2020" name="Stud. Mycol.">
        <title>101 Dothideomycetes genomes: a test case for predicting lifestyles and emergence of pathogens.</title>
        <authorList>
            <person name="Haridas S."/>
            <person name="Albert R."/>
            <person name="Binder M."/>
            <person name="Bloem J."/>
            <person name="Labutti K."/>
            <person name="Salamov A."/>
            <person name="Andreopoulos B."/>
            <person name="Baker S."/>
            <person name="Barry K."/>
            <person name="Bills G."/>
            <person name="Bluhm B."/>
            <person name="Cannon C."/>
            <person name="Castanera R."/>
            <person name="Culley D."/>
            <person name="Daum C."/>
            <person name="Ezra D."/>
            <person name="Gonzalez J."/>
            <person name="Henrissat B."/>
            <person name="Kuo A."/>
            <person name="Liang C."/>
            <person name="Lipzen A."/>
            <person name="Lutzoni F."/>
            <person name="Magnuson J."/>
            <person name="Mondo S."/>
            <person name="Nolan M."/>
            <person name="Ohm R."/>
            <person name="Pangilinan J."/>
            <person name="Park H.-J."/>
            <person name="Ramirez L."/>
            <person name="Alfaro M."/>
            <person name="Sun H."/>
            <person name="Tritt A."/>
            <person name="Yoshinaga Y."/>
            <person name="Zwiers L.-H."/>
            <person name="Turgeon B."/>
            <person name="Goodwin S."/>
            <person name="Spatafora J."/>
            <person name="Crous P."/>
            <person name="Grigoriev I."/>
        </authorList>
    </citation>
    <scope>NUCLEOTIDE SEQUENCE</scope>
    <source>
        <strain evidence="2">ATCC 16933</strain>
    </source>
</reference>
<evidence type="ECO:0008006" key="4">
    <source>
        <dbReference type="Google" id="ProtNLM"/>
    </source>
</evidence>
<accession>A0A6A6NRR0</accession>
<keyword evidence="1" id="KW-0732">Signal</keyword>
<keyword evidence="3" id="KW-1185">Reference proteome</keyword>
<evidence type="ECO:0000313" key="2">
    <source>
        <dbReference type="EMBL" id="KAF2454124.1"/>
    </source>
</evidence>
<feature type="signal peptide" evidence="1">
    <location>
        <begin position="1"/>
        <end position="21"/>
    </location>
</feature>
<evidence type="ECO:0000313" key="3">
    <source>
        <dbReference type="Proteomes" id="UP000799766"/>
    </source>
</evidence>
<feature type="chain" id="PRO_5025691490" description="Secreted protein" evidence="1">
    <location>
        <begin position="22"/>
        <end position="76"/>
    </location>
</feature>
<dbReference type="Proteomes" id="UP000799766">
    <property type="component" value="Unassembled WGS sequence"/>
</dbReference>
<proteinExistence type="predicted"/>
<gene>
    <name evidence="2" type="ORF">BDY21DRAFT_354162</name>
</gene>
<organism evidence="2 3">
    <name type="scientific">Lineolata rhizophorae</name>
    <dbReference type="NCBI Taxonomy" id="578093"/>
    <lineage>
        <taxon>Eukaryota</taxon>
        <taxon>Fungi</taxon>
        <taxon>Dikarya</taxon>
        <taxon>Ascomycota</taxon>
        <taxon>Pezizomycotina</taxon>
        <taxon>Dothideomycetes</taxon>
        <taxon>Dothideomycetes incertae sedis</taxon>
        <taxon>Lineolatales</taxon>
        <taxon>Lineolataceae</taxon>
        <taxon>Lineolata</taxon>
    </lineage>
</organism>
<dbReference type="EMBL" id="MU001693">
    <property type="protein sequence ID" value="KAF2454124.1"/>
    <property type="molecule type" value="Genomic_DNA"/>
</dbReference>
<protein>
    <recommendedName>
        <fullName evidence="4">Secreted protein</fullName>
    </recommendedName>
</protein>
<name>A0A6A6NRR0_9PEZI</name>